<evidence type="ECO:0000313" key="2">
    <source>
        <dbReference type="Proteomes" id="UP001209878"/>
    </source>
</evidence>
<reference evidence="1" key="1">
    <citation type="journal article" date="2023" name="Mol. Biol. Evol.">
        <title>Third-Generation Sequencing Reveals the Adaptive Role of the Epigenome in Three Deep-Sea Polychaetes.</title>
        <authorList>
            <person name="Perez M."/>
            <person name="Aroh O."/>
            <person name="Sun Y."/>
            <person name="Lan Y."/>
            <person name="Juniper S.K."/>
            <person name="Young C.R."/>
            <person name="Angers B."/>
            <person name="Qian P.Y."/>
        </authorList>
    </citation>
    <scope>NUCLEOTIDE SEQUENCE</scope>
    <source>
        <strain evidence="1">R07B-5</strain>
    </source>
</reference>
<comment type="caution">
    <text evidence="1">The sequence shown here is derived from an EMBL/GenBank/DDBJ whole genome shotgun (WGS) entry which is preliminary data.</text>
</comment>
<organism evidence="1 2">
    <name type="scientific">Ridgeia piscesae</name>
    <name type="common">Tubeworm</name>
    <dbReference type="NCBI Taxonomy" id="27915"/>
    <lineage>
        <taxon>Eukaryota</taxon>
        <taxon>Metazoa</taxon>
        <taxon>Spiralia</taxon>
        <taxon>Lophotrochozoa</taxon>
        <taxon>Annelida</taxon>
        <taxon>Polychaeta</taxon>
        <taxon>Sedentaria</taxon>
        <taxon>Canalipalpata</taxon>
        <taxon>Sabellida</taxon>
        <taxon>Siboglinidae</taxon>
        <taxon>Ridgeia</taxon>
    </lineage>
</organism>
<gene>
    <name evidence="1" type="ORF">NP493_34g03003</name>
</gene>
<protein>
    <submittedName>
        <fullName evidence="1">Uncharacterized protein</fullName>
    </submittedName>
</protein>
<evidence type="ECO:0000313" key="1">
    <source>
        <dbReference type="EMBL" id="KAK2192311.1"/>
    </source>
</evidence>
<keyword evidence="2" id="KW-1185">Reference proteome</keyword>
<proteinExistence type="predicted"/>
<name>A0AAD9UK44_RIDPI</name>
<accession>A0AAD9UK44</accession>
<dbReference type="Proteomes" id="UP001209878">
    <property type="component" value="Unassembled WGS sequence"/>
</dbReference>
<dbReference type="EMBL" id="JAODUO010000034">
    <property type="protein sequence ID" value="KAK2192311.1"/>
    <property type="molecule type" value="Genomic_DNA"/>
</dbReference>
<sequence>MVCGVRMRKYWQG</sequence>